<evidence type="ECO:0000256" key="3">
    <source>
        <dbReference type="ARBA" id="ARBA00012572"/>
    </source>
</evidence>
<dbReference type="STRING" id="324602.Caur_2708"/>
<dbReference type="AlphaFoldDB" id="A9WJK9"/>
<keyword evidence="8 9" id="KW-0413">Isomerase</keyword>
<evidence type="ECO:0000256" key="5">
    <source>
        <dbReference type="ARBA" id="ARBA00022605"/>
    </source>
</evidence>
<dbReference type="PATRIC" id="fig|324602.8.peg.3053"/>
<dbReference type="RefSeq" id="WP_012258566.1">
    <property type="nucleotide sequence ID" value="NC_010175.1"/>
</dbReference>
<comment type="catalytic activity">
    <reaction evidence="1 9">
        <text>N-(5-phospho-beta-D-ribosyl)anthranilate = 1-(2-carboxyphenylamino)-1-deoxy-D-ribulose 5-phosphate</text>
        <dbReference type="Rhea" id="RHEA:21540"/>
        <dbReference type="ChEBI" id="CHEBI:18277"/>
        <dbReference type="ChEBI" id="CHEBI:58613"/>
        <dbReference type="EC" id="5.3.1.24"/>
    </reaction>
</comment>
<dbReference type="EMBL" id="CP000909">
    <property type="protein sequence ID" value="ABY35913.1"/>
    <property type="molecule type" value="Genomic_DNA"/>
</dbReference>
<dbReference type="PANTHER" id="PTHR42894:SF1">
    <property type="entry name" value="N-(5'-PHOSPHORIBOSYL)ANTHRANILATE ISOMERASE"/>
    <property type="match status" value="1"/>
</dbReference>
<reference evidence="12" key="1">
    <citation type="journal article" date="2011" name="BMC Genomics">
        <title>Complete genome sequence of the filamentous anoxygenic phototrophic bacterium Chloroflexus aurantiacus.</title>
        <authorList>
            <person name="Tang K.H."/>
            <person name="Barry K."/>
            <person name="Chertkov O."/>
            <person name="Dalin E."/>
            <person name="Han C.S."/>
            <person name="Hauser L.J."/>
            <person name="Honchak B.M."/>
            <person name="Karbach L.E."/>
            <person name="Land M.L."/>
            <person name="Lapidus A."/>
            <person name="Larimer F.W."/>
            <person name="Mikhailova N."/>
            <person name="Pitluck S."/>
            <person name="Pierson B.K."/>
            <person name="Blankenship R.E."/>
        </authorList>
    </citation>
    <scope>NUCLEOTIDE SEQUENCE [LARGE SCALE GENOMIC DNA]</scope>
    <source>
        <strain evidence="12">ATCC 29366 / DSM 635 / J-10-fl</strain>
    </source>
</reference>
<dbReference type="InterPro" id="IPR013785">
    <property type="entry name" value="Aldolase_TIM"/>
</dbReference>
<evidence type="ECO:0000256" key="4">
    <source>
        <dbReference type="ARBA" id="ARBA00022272"/>
    </source>
</evidence>
<dbReference type="GO" id="GO:0000162">
    <property type="term" value="P:L-tryptophan biosynthetic process"/>
    <property type="evidence" value="ECO:0000318"/>
    <property type="project" value="GO_Central"/>
</dbReference>
<dbReference type="InterPro" id="IPR011060">
    <property type="entry name" value="RibuloseP-bd_barrel"/>
</dbReference>
<dbReference type="KEGG" id="cau:Caur_2708"/>
<dbReference type="InterPro" id="IPR001240">
    <property type="entry name" value="PRAI_dom"/>
</dbReference>
<evidence type="ECO:0000313" key="11">
    <source>
        <dbReference type="EMBL" id="ABY35913.1"/>
    </source>
</evidence>
<evidence type="ECO:0000256" key="6">
    <source>
        <dbReference type="ARBA" id="ARBA00022822"/>
    </source>
</evidence>
<proteinExistence type="inferred from homology"/>
<comment type="similarity">
    <text evidence="9">Belongs to the TrpF family.</text>
</comment>
<organism evidence="11 12">
    <name type="scientific">Chloroflexus aurantiacus (strain ATCC 29366 / DSM 635 / J-10-fl)</name>
    <dbReference type="NCBI Taxonomy" id="324602"/>
    <lineage>
        <taxon>Bacteria</taxon>
        <taxon>Bacillati</taxon>
        <taxon>Chloroflexota</taxon>
        <taxon>Chloroflexia</taxon>
        <taxon>Chloroflexales</taxon>
        <taxon>Chloroflexineae</taxon>
        <taxon>Chloroflexaceae</taxon>
        <taxon>Chloroflexus</taxon>
    </lineage>
</organism>
<dbReference type="UniPathway" id="UPA00035">
    <property type="reaction ID" value="UER00042"/>
</dbReference>
<dbReference type="GO" id="GO:0004640">
    <property type="term" value="F:phosphoribosylanthranilate isomerase activity"/>
    <property type="evidence" value="ECO:0000318"/>
    <property type="project" value="GO_Central"/>
</dbReference>
<keyword evidence="6 9" id="KW-0822">Tryptophan biosynthesis</keyword>
<keyword evidence="7 9" id="KW-0057">Aromatic amino acid biosynthesis</keyword>
<dbReference type="SUPFAM" id="SSF51366">
    <property type="entry name" value="Ribulose-phoshate binding barrel"/>
    <property type="match status" value="1"/>
</dbReference>
<evidence type="ECO:0000313" key="12">
    <source>
        <dbReference type="Proteomes" id="UP000002008"/>
    </source>
</evidence>
<sequence>MSSLIKICGLRTVDLALAAATAGADLIGLVFAPSRRQVTVAAAQQIAAAVRALPPPRPLIVGLFVNEPAAHVADIAATVGLEAIQLSGDEPPDYPTPHGLPVIKAIRMIDTPLEQAWLARIAAIPTVGQGLPPLTALIDAHVSGAYGGTGIQADWGRAAHIARQVPTILAGGLTPVNVAQAIAIVQPMGVDVSSGVERDGQKDPALIRAFIAAARSA</sequence>
<dbReference type="EnsemblBacteria" id="ABY35913">
    <property type="protein sequence ID" value="ABY35913"/>
    <property type="gene ID" value="Caur_2708"/>
</dbReference>
<evidence type="ECO:0000256" key="2">
    <source>
        <dbReference type="ARBA" id="ARBA00004664"/>
    </source>
</evidence>
<dbReference type="eggNOG" id="COG0135">
    <property type="taxonomic scope" value="Bacteria"/>
</dbReference>
<dbReference type="EC" id="5.3.1.24" evidence="3 9"/>
<dbReference type="PANTHER" id="PTHR42894">
    <property type="entry name" value="N-(5'-PHOSPHORIBOSYL)ANTHRANILATE ISOMERASE"/>
    <property type="match status" value="1"/>
</dbReference>
<dbReference type="InterPro" id="IPR044643">
    <property type="entry name" value="TrpF_fam"/>
</dbReference>
<accession>A9WJK9</accession>
<dbReference type="InParanoid" id="A9WJK9"/>
<dbReference type="Gene3D" id="3.20.20.70">
    <property type="entry name" value="Aldolase class I"/>
    <property type="match status" value="1"/>
</dbReference>
<evidence type="ECO:0000256" key="7">
    <source>
        <dbReference type="ARBA" id="ARBA00023141"/>
    </source>
</evidence>
<dbReference type="CDD" id="cd00405">
    <property type="entry name" value="PRAI"/>
    <property type="match status" value="1"/>
</dbReference>
<dbReference type="Proteomes" id="UP000002008">
    <property type="component" value="Chromosome"/>
</dbReference>
<comment type="pathway">
    <text evidence="2 9">Amino-acid biosynthesis; L-tryptophan biosynthesis; L-tryptophan from chorismate: step 3/5.</text>
</comment>
<dbReference type="HAMAP" id="MF_00135">
    <property type="entry name" value="PRAI"/>
    <property type="match status" value="1"/>
</dbReference>
<dbReference type="HOGENOM" id="CLU_076364_1_0_0"/>
<dbReference type="Pfam" id="PF00697">
    <property type="entry name" value="PRAI"/>
    <property type="match status" value="1"/>
</dbReference>
<gene>
    <name evidence="9" type="primary">trpF</name>
    <name evidence="11" type="ordered locus">Caur_2708</name>
</gene>
<feature type="domain" description="N-(5'phosphoribosyl) anthranilate isomerase (PRAI)" evidence="10">
    <location>
        <begin position="5"/>
        <end position="212"/>
    </location>
</feature>
<evidence type="ECO:0000256" key="9">
    <source>
        <dbReference type="HAMAP-Rule" id="MF_00135"/>
    </source>
</evidence>
<name>A9WJK9_CHLAA</name>
<protein>
    <recommendedName>
        <fullName evidence="4 9">N-(5'-phosphoribosyl)anthranilate isomerase</fullName>
        <shortName evidence="9">PRAI</shortName>
        <ecNumber evidence="3 9">5.3.1.24</ecNumber>
    </recommendedName>
</protein>
<dbReference type="FunCoup" id="A9WJK9">
    <property type="interactions" value="219"/>
</dbReference>
<keyword evidence="5 9" id="KW-0028">Amino-acid biosynthesis</keyword>
<evidence type="ECO:0000259" key="10">
    <source>
        <dbReference type="Pfam" id="PF00697"/>
    </source>
</evidence>
<evidence type="ECO:0000256" key="1">
    <source>
        <dbReference type="ARBA" id="ARBA00001164"/>
    </source>
</evidence>
<evidence type="ECO:0000256" key="8">
    <source>
        <dbReference type="ARBA" id="ARBA00023235"/>
    </source>
</evidence>
<keyword evidence="12" id="KW-1185">Reference proteome</keyword>